<keyword evidence="1" id="KW-0812">Transmembrane</keyword>
<dbReference type="Proteomes" id="UP000198688">
    <property type="component" value="Chromosome I"/>
</dbReference>
<evidence type="ECO:0000256" key="1">
    <source>
        <dbReference type="SAM" id="Phobius"/>
    </source>
</evidence>
<protein>
    <submittedName>
        <fullName evidence="2">Uncharacterized protein</fullName>
    </submittedName>
</protein>
<keyword evidence="1" id="KW-1133">Transmembrane helix</keyword>
<evidence type="ECO:0000313" key="3">
    <source>
        <dbReference type="Proteomes" id="UP000198688"/>
    </source>
</evidence>
<reference evidence="2 3" key="1">
    <citation type="submission" date="2016-10" db="EMBL/GenBank/DDBJ databases">
        <authorList>
            <person name="de Groot N.N."/>
        </authorList>
    </citation>
    <scope>NUCLEOTIDE SEQUENCE [LARGE SCALE GENOMIC DNA]</scope>
    <source>
        <strain evidence="2 3">DSM 43941</strain>
    </source>
</reference>
<dbReference type="STRING" id="113562.SAMN04489716_8756"/>
<name>A0A1H2D9D2_9ACTN</name>
<proteinExistence type="predicted"/>
<sequence length="102" mass="11321">MERLRLKSVGTIGQLRIGRTGDGEPAISRQNGRVRSVGFLSERQRQLAWVGFLLAAFQAPLAAKLVEDASWFFAVVVAMLVATVIIADDAHRRRPEPVEYSE</sequence>
<dbReference type="EMBL" id="LT629758">
    <property type="protein sequence ID" value="SDT79365.1"/>
    <property type="molecule type" value="Genomic_DNA"/>
</dbReference>
<accession>A0A1H2D9D2</accession>
<organism evidence="2 3">
    <name type="scientific">Actinoplanes derwentensis</name>
    <dbReference type="NCBI Taxonomy" id="113562"/>
    <lineage>
        <taxon>Bacteria</taxon>
        <taxon>Bacillati</taxon>
        <taxon>Actinomycetota</taxon>
        <taxon>Actinomycetes</taxon>
        <taxon>Micromonosporales</taxon>
        <taxon>Micromonosporaceae</taxon>
        <taxon>Actinoplanes</taxon>
    </lineage>
</organism>
<keyword evidence="1" id="KW-0472">Membrane</keyword>
<feature type="transmembrane region" description="Helical" evidence="1">
    <location>
        <begin position="47"/>
        <end position="63"/>
    </location>
</feature>
<keyword evidence="3" id="KW-1185">Reference proteome</keyword>
<dbReference type="AlphaFoldDB" id="A0A1H2D9D2"/>
<gene>
    <name evidence="2" type="ORF">SAMN04489716_8756</name>
</gene>
<evidence type="ECO:0000313" key="2">
    <source>
        <dbReference type="EMBL" id="SDT79365.1"/>
    </source>
</evidence>
<feature type="transmembrane region" description="Helical" evidence="1">
    <location>
        <begin position="69"/>
        <end position="87"/>
    </location>
</feature>